<accession>A0A271J0S7</accession>
<reference evidence="3 4" key="1">
    <citation type="submission" date="2016-11" db="EMBL/GenBank/DDBJ databases">
        <title>Study of marine rhodopsin-containing bacteria.</title>
        <authorList>
            <person name="Yoshizawa S."/>
            <person name="Kumagai Y."/>
            <person name="Kogure K."/>
        </authorList>
    </citation>
    <scope>NUCLEOTIDE SEQUENCE [LARGE SCALE GENOMIC DNA]</scope>
    <source>
        <strain evidence="3 4">SAORIC-28</strain>
    </source>
</reference>
<keyword evidence="2" id="KW-0472">Membrane</keyword>
<gene>
    <name evidence="3" type="ORF">BSZ37_11795</name>
</gene>
<keyword evidence="4" id="KW-1185">Reference proteome</keyword>
<comment type="caution">
    <text evidence="3">The sequence shown here is derived from an EMBL/GenBank/DDBJ whole genome shotgun (WGS) entry which is preliminary data.</text>
</comment>
<evidence type="ECO:0000313" key="4">
    <source>
        <dbReference type="Proteomes" id="UP000216339"/>
    </source>
</evidence>
<organism evidence="3 4">
    <name type="scientific">Rubrivirga marina</name>
    <dbReference type="NCBI Taxonomy" id="1196024"/>
    <lineage>
        <taxon>Bacteria</taxon>
        <taxon>Pseudomonadati</taxon>
        <taxon>Rhodothermota</taxon>
        <taxon>Rhodothermia</taxon>
        <taxon>Rhodothermales</taxon>
        <taxon>Rubricoccaceae</taxon>
        <taxon>Rubrivirga</taxon>
    </lineage>
</organism>
<name>A0A271J0S7_9BACT</name>
<dbReference type="OrthoDB" id="9992424at2"/>
<evidence type="ECO:0000313" key="3">
    <source>
        <dbReference type="EMBL" id="PAP77063.1"/>
    </source>
</evidence>
<evidence type="ECO:0000256" key="1">
    <source>
        <dbReference type="SAM" id="MobiDB-lite"/>
    </source>
</evidence>
<feature type="transmembrane region" description="Helical" evidence="2">
    <location>
        <begin position="32"/>
        <end position="50"/>
    </location>
</feature>
<dbReference type="AlphaFoldDB" id="A0A271J0S7"/>
<protein>
    <submittedName>
        <fullName evidence="3">Uncharacterized protein</fullName>
    </submittedName>
</protein>
<dbReference type="RefSeq" id="WP_095510730.1">
    <property type="nucleotide sequence ID" value="NZ_MQWD01000001.1"/>
</dbReference>
<feature type="region of interest" description="Disordered" evidence="1">
    <location>
        <begin position="106"/>
        <end position="128"/>
    </location>
</feature>
<keyword evidence="2" id="KW-0812">Transmembrane</keyword>
<feature type="compositionally biased region" description="Low complexity" evidence="1">
    <location>
        <begin position="107"/>
        <end position="118"/>
    </location>
</feature>
<proteinExistence type="predicted"/>
<dbReference type="EMBL" id="MQWD01000001">
    <property type="protein sequence ID" value="PAP77063.1"/>
    <property type="molecule type" value="Genomic_DNA"/>
</dbReference>
<sequence length="128" mass="13268">MSKSDVGLLALNLVTLLMAVVGLTAQHVDPMGMALALTLVTTIVNGGALLRRGRRPAPMPRLPEADELDARHVLDLDARLEALERAYGDAADAAKWRALVASGQVSGPAADAPEAGEAARGHTRNGVA</sequence>
<dbReference type="Proteomes" id="UP000216339">
    <property type="component" value="Unassembled WGS sequence"/>
</dbReference>
<evidence type="ECO:0000256" key="2">
    <source>
        <dbReference type="SAM" id="Phobius"/>
    </source>
</evidence>
<keyword evidence="2" id="KW-1133">Transmembrane helix</keyword>